<dbReference type="InterPro" id="IPR029044">
    <property type="entry name" value="Nucleotide-diphossugar_trans"/>
</dbReference>
<gene>
    <name evidence="2" type="ORF">IAB75_05975</name>
</gene>
<reference evidence="2" key="2">
    <citation type="journal article" date="2021" name="PeerJ">
        <title>Extensive microbial diversity within the chicken gut microbiome revealed by metagenomics and culture.</title>
        <authorList>
            <person name="Gilroy R."/>
            <person name="Ravi A."/>
            <person name="Getino M."/>
            <person name="Pursley I."/>
            <person name="Horton D.L."/>
            <person name="Alikhan N.F."/>
            <person name="Baker D."/>
            <person name="Gharbi K."/>
            <person name="Hall N."/>
            <person name="Watson M."/>
            <person name="Adriaenssens E.M."/>
            <person name="Foster-Nyarko E."/>
            <person name="Jarju S."/>
            <person name="Secka A."/>
            <person name="Antonio M."/>
            <person name="Oren A."/>
            <person name="Chaudhuri R.R."/>
            <person name="La Ragione R."/>
            <person name="Hildebrand F."/>
            <person name="Pallen M.J."/>
        </authorList>
    </citation>
    <scope>NUCLEOTIDE SEQUENCE</scope>
    <source>
        <strain evidence="2">G3-8215</strain>
    </source>
</reference>
<dbReference type="EMBL" id="JADILV010000041">
    <property type="protein sequence ID" value="MBO8483645.1"/>
    <property type="molecule type" value="Genomic_DNA"/>
</dbReference>
<name>A0A940DRV4_9BACT</name>
<evidence type="ECO:0000313" key="2">
    <source>
        <dbReference type="EMBL" id="MBO8483645.1"/>
    </source>
</evidence>
<evidence type="ECO:0000259" key="1">
    <source>
        <dbReference type="Pfam" id="PF00483"/>
    </source>
</evidence>
<comment type="caution">
    <text evidence="2">The sequence shown here is derived from an EMBL/GenBank/DDBJ whole genome shotgun (WGS) entry which is preliminary data.</text>
</comment>
<sequence>MKPTLLVLAAGMGSRYGGLKQMDGLGPNGETIIDYSIYDAVQSGFGKVVYVVRNSFKEQFEQLVKEKYSHVKCIDGTPLQFEFVIQELDKIPAGYTLNPERQKPWGTAHAVLMAKDVIKEPFAVINGDDYYGKESFRILADWLRAHENSTGRYCMVGFELDHTLSESGGVSRGICKADGEHILTHVEEHHNIAKEADGKVYGDNSKGEKVELDGKALASMNMWGFTPDYFEKSGKIFEDFIDKNINELKAEFYIPYAIDCMIKDGSAKTELLSTPSHWFGVTFKEDRPGVVAKFQEFADKGVYPTPLYNK</sequence>
<dbReference type="Pfam" id="PF00483">
    <property type="entry name" value="NTP_transferase"/>
    <property type="match status" value="1"/>
</dbReference>
<accession>A0A940DRV4</accession>
<feature type="domain" description="Nucleotidyl transferase" evidence="1">
    <location>
        <begin position="28"/>
        <end position="153"/>
    </location>
</feature>
<dbReference type="AlphaFoldDB" id="A0A940DRV4"/>
<dbReference type="Proteomes" id="UP000725002">
    <property type="component" value="Unassembled WGS sequence"/>
</dbReference>
<dbReference type="SUPFAM" id="SSF53448">
    <property type="entry name" value="Nucleotide-diphospho-sugar transferases"/>
    <property type="match status" value="1"/>
</dbReference>
<proteinExistence type="predicted"/>
<evidence type="ECO:0000313" key="3">
    <source>
        <dbReference type="Proteomes" id="UP000725002"/>
    </source>
</evidence>
<dbReference type="InterPro" id="IPR005835">
    <property type="entry name" value="NTP_transferase_dom"/>
</dbReference>
<reference evidence="2" key="1">
    <citation type="submission" date="2020-10" db="EMBL/GenBank/DDBJ databases">
        <authorList>
            <person name="Gilroy R."/>
        </authorList>
    </citation>
    <scope>NUCLEOTIDE SEQUENCE</scope>
    <source>
        <strain evidence="2">G3-8215</strain>
    </source>
</reference>
<organism evidence="2 3">
    <name type="scientific">Candidatus Cryptobacteroides avicola</name>
    <dbReference type="NCBI Taxonomy" id="2840757"/>
    <lineage>
        <taxon>Bacteria</taxon>
        <taxon>Pseudomonadati</taxon>
        <taxon>Bacteroidota</taxon>
        <taxon>Bacteroidia</taxon>
        <taxon>Bacteroidales</taxon>
        <taxon>Candidatus Cryptobacteroides</taxon>
    </lineage>
</organism>
<protein>
    <submittedName>
        <fullName evidence="2">Nucleotidyltransferase</fullName>
    </submittedName>
</protein>
<dbReference type="Gene3D" id="3.90.550.10">
    <property type="entry name" value="Spore Coat Polysaccharide Biosynthesis Protein SpsA, Chain A"/>
    <property type="match status" value="1"/>
</dbReference>